<dbReference type="OrthoDB" id="38582at10239"/>
<sequence length="155" mass="17273">MNMCRPILHLTAHNGVREIDLSKSLNALAMLNMTGFYNDADYYGIKLWIDAYMQLANAPMPSSVTFKSPCRIEPVNFITLCSDLADEWAINEGQQELQGEDPAIWADEVLSISDFTVSIDDLGTIALEDVNLDSFFSNDVEIMDDSSVISEIVEI</sequence>
<reference evidence="1" key="1">
    <citation type="submission" date="2016-12" db="EMBL/GenBank/DDBJ databases">
        <title>Identification of bacilladnaviruses in Amphibola crenata and benthic sediments in New Zealand.</title>
        <authorList>
            <person name="Varsani A."/>
            <person name="Kraberger S."/>
            <person name="Dayaram A."/>
            <person name="Goldstien S."/>
            <person name="Kazlauskas D."/>
            <person name="Krupovic M."/>
        </authorList>
    </citation>
    <scope>NUCLEOTIDE SEQUENCE [LARGE SCALE GENOMIC DNA]</scope>
    <source>
        <strain evidence="1">GaBacV2</strain>
    </source>
</reference>
<dbReference type="KEGG" id="vg:30999654"/>
<protein>
    <submittedName>
        <fullName evidence="1">p3</fullName>
    </submittedName>
</protein>
<dbReference type="Proteomes" id="UP000214357">
    <property type="component" value="Segment"/>
</dbReference>
<dbReference type="EMBL" id="KY405007">
    <property type="protein sequence ID" value="AQA27290.1"/>
    <property type="molecule type" value="Genomic_DNA"/>
</dbReference>
<accession>A0A1P8YT74</accession>
<evidence type="ECO:0000313" key="1">
    <source>
        <dbReference type="EMBL" id="AQA27290.1"/>
    </source>
</evidence>
<keyword evidence="2" id="KW-1185">Reference proteome</keyword>
<evidence type="ECO:0000313" key="2">
    <source>
        <dbReference type="Proteomes" id="UP000214357"/>
    </source>
</evidence>
<organism evidence="1">
    <name type="scientific">Amphibola crenata associated bacilladnavirus 2</name>
    <dbReference type="NCBI Taxonomy" id="1941436"/>
    <lineage>
        <taxon>Viruses</taxon>
        <taxon>Monodnaviria</taxon>
        <taxon>Shotokuvirae</taxon>
        <taxon>Cressdnaviricota</taxon>
        <taxon>Arfiviricetes</taxon>
        <taxon>Baphyvirales</taxon>
        <taxon>Bacilladnaviridae</taxon>
        <taxon>Protobacilladnavirus</taxon>
        <taxon>Protobacilladnavirus hasleos</taxon>
    </lineage>
</organism>
<dbReference type="RefSeq" id="YP_009345083.1">
    <property type="nucleotide sequence ID" value="NC_033741.1"/>
</dbReference>
<proteinExistence type="predicted"/>
<name>A0A1P8YT74_9VIRU</name>
<dbReference type="GeneID" id="30999654"/>